<dbReference type="GO" id="GO:0016874">
    <property type="term" value="F:ligase activity"/>
    <property type="evidence" value="ECO:0007669"/>
    <property type="project" value="UniProtKB-KW"/>
</dbReference>
<dbReference type="RefSeq" id="WP_143936818.1">
    <property type="nucleotide sequence ID" value="NZ_VKKG01000001.1"/>
</dbReference>
<gene>
    <name evidence="1" type="ORF">FOJ82_02270</name>
</gene>
<proteinExistence type="predicted"/>
<dbReference type="InterPro" id="IPR009097">
    <property type="entry name" value="Cyclic_Pdiesterase"/>
</dbReference>
<evidence type="ECO:0000313" key="1">
    <source>
        <dbReference type="EMBL" id="TRY19731.1"/>
    </source>
</evidence>
<dbReference type="OrthoDB" id="5193841at2"/>
<accession>A0A553K4W6</accession>
<dbReference type="EMBL" id="VKKG01000001">
    <property type="protein sequence ID" value="TRY19731.1"/>
    <property type="molecule type" value="Genomic_DNA"/>
</dbReference>
<organism evidence="1 2">
    <name type="scientific">Tessaracoccus rhinocerotis</name>
    <dbReference type="NCBI Taxonomy" id="1689449"/>
    <lineage>
        <taxon>Bacteria</taxon>
        <taxon>Bacillati</taxon>
        <taxon>Actinomycetota</taxon>
        <taxon>Actinomycetes</taxon>
        <taxon>Propionibacteriales</taxon>
        <taxon>Propionibacteriaceae</taxon>
        <taxon>Tessaracoccus</taxon>
    </lineage>
</organism>
<dbReference type="SUPFAM" id="SSF55144">
    <property type="entry name" value="LigT-like"/>
    <property type="match status" value="1"/>
</dbReference>
<protein>
    <submittedName>
        <fullName evidence="1">2'-5' RNA ligase family protein</fullName>
    </submittedName>
</protein>
<keyword evidence="2" id="KW-1185">Reference proteome</keyword>
<dbReference type="Proteomes" id="UP000317638">
    <property type="component" value="Unassembled WGS sequence"/>
</dbReference>
<dbReference type="AlphaFoldDB" id="A0A553K4W6"/>
<name>A0A553K4W6_9ACTN</name>
<comment type="caution">
    <text evidence="1">The sequence shown here is derived from an EMBL/GenBank/DDBJ whole genome shotgun (WGS) entry which is preliminary data.</text>
</comment>
<keyword evidence="1" id="KW-0436">Ligase</keyword>
<sequence length="198" mass="21248">MHSFFEQMEPWDRNDGSLHLYVLPDPSVGERLVAAQSLFADLDALPPMPEPYLHLTLQRLAQFDDELKQADLSRLGSALTQALSRTAAFELELGTPRPDETAVVSTAAPSQGWDALHAAVVSGLAQVLPGELPAPPHAPHVSLAYAVGEVPDDMVAARLSGAGPIGALHVTEVHLVSVTVRPELGIFDFTHLANWELA</sequence>
<reference evidence="1 2" key="1">
    <citation type="submission" date="2019-07" db="EMBL/GenBank/DDBJ databases">
        <authorList>
            <person name="Zhou L.-Y."/>
        </authorList>
    </citation>
    <scope>NUCLEOTIDE SEQUENCE [LARGE SCALE GENOMIC DNA]</scope>
    <source>
        <strain evidence="1 2">YIM 101269</strain>
    </source>
</reference>
<evidence type="ECO:0000313" key="2">
    <source>
        <dbReference type="Proteomes" id="UP000317638"/>
    </source>
</evidence>
<dbReference type="Gene3D" id="3.90.1140.10">
    <property type="entry name" value="Cyclic phosphodiesterase"/>
    <property type="match status" value="1"/>
</dbReference>
<dbReference type="Pfam" id="PF13563">
    <property type="entry name" value="2_5_RNA_ligase2"/>
    <property type="match status" value="1"/>
</dbReference>